<keyword evidence="1" id="KW-0479">Metal-binding</keyword>
<feature type="binding site" evidence="1">
    <location>
        <position position="204"/>
    </location>
    <ligand>
        <name>Zn(2+)</name>
        <dbReference type="ChEBI" id="CHEBI:29105"/>
    </ligand>
</feature>
<feature type="binding site" evidence="1">
    <location>
        <position position="209"/>
    </location>
    <ligand>
        <name>Zn(2+)</name>
        <dbReference type="ChEBI" id="CHEBI:29105"/>
    </ligand>
</feature>
<protein>
    <recommendedName>
        <fullName evidence="5">Mob1/phocein</fullName>
    </recommendedName>
</protein>
<dbReference type="AlphaFoldDB" id="A0A9P6URS0"/>
<comment type="caution">
    <text evidence="3">The sequence shown here is derived from an EMBL/GenBank/DDBJ whole genome shotgun (WGS) entry which is preliminary data.</text>
</comment>
<feature type="region of interest" description="Disordered" evidence="2">
    <location>
        <begin position="1"/>
        <end position="49"/>
    </location>
</feature>
<dbReference type="Proteomes" id="UP000738325">
    <property type="component" value="Unassembled WGS sequence"/>
</dbReference>
<dbReference type="Pfam" id="PF03637">
    <property type="entry name" value="Mob1_phocein"/>
    <property type="match status" value="1"/>
</dbReference>
<keyword evidence="1" id="KW-0862">Zinc</keyword>
<dbReference type="EMBL" id="JAAAIP010000457">
    <property type="protein sequence ID" value="KAG0316806.1"/>
    <property type="molecule type" value="Genomic_DNA"/>
</dbReference>
<proteinExistence type="predicted"/>
<dbReference type="Gene3D" id="1.20.140.30">
    <property type="entry name" value="MOB kinase activator"/>
    <property type="match status" value="1"/>
</dbReference>
<dbReference type="InterPro" id="IPR005301">
    <property type="entry name" value="MOB_kinase_act_fam"/>
</dbReference>
<dbReference type="InterPro" id="IPR036703">
    <property type="entry name" value="MOB_kinase_act_sf"/>
</dbReference>
<sequence length="267" mass="30938">MMLMEAPEQDSFKPARAGATLSDSSKASSLRIDEPATINSSTMTHPLRNLPGTKEERLYQWPQRPLDSIESAFALREYLQALIRQDPHNVDLLITLPPGQDEHSWLYEHLCQICLELNYLIVHLEPECTPEVCPEMRAEEWKYYCATHPTPRECCAIDYLTHTLDGASALLNNVKFFPSRISVPESSVKNFQSIARRLYRIFAHAYFHHRDIFDAFEAETSLYERFLKLSRTRQLITEKLIIIPNLFQEDDADHIGARQIMTRSRDD</sequence>
<name>A0A9P6URS0_9FUNG</name>
<evidence type="ECO:0000256" key="1">
    <source>
        <dbReference type="PIRSR" id="PIRSR605301-1"/>
    </source>
</evidence>
<dbReference type="OrthoDB" id="10262609at2759"/>
<evidence type="ECO:0000313" key="3">
    <source>
        <dbReference type="EMBL" id="KAG0316806.1"/>
    </source>
</evidence>
<gene>
    <name evidence="3" type="ORF">BGZ99_006653</name>
</gene>
<organism evidence="3 4">
    <name type="scientific">Dissophora globulifera</name>
    <dbReference type="NCBI Taxonomy" id="979702"/>
    <lineage>
        <taxon>Eukaryota</taxon>
        <taxon>Fungi</taxon>
        <taxon>Fungi incertae sedis</taxon>
        <taxon>Mucoromycota</taxon>
        <taxon>Mortierellomycotina</taxon>
        <taxon>Mortierellomycetes</taxon>
        <taxon>Mortierellales</taxon>
        <taxon>Mortierellaceae</taxon>
        <taxon>Dissophora</taxon>
    </lineage>
</organism>
<dbReference type="PANTHER" id="PTHR22599">
    <property type="entry name" value="MPS ONE BINDER KINASE ACTIVATOR-LIKE MOB"/>
    <property type="match status" value="1"/>
</dbReference>
<dbReference type="SMART" id="SM01388">
    <property type="entry name" value="Mob1_phocein"/>
    <property type="match status" value="1"/>
</dbReference>
<accession>A0A9P6URS0</accession>
<feature type="binding site" evidence="1">
    <location>
        <position position="133"/>
    </location>
    <ligand>
        <name>Zn(2+)</name>
        <dbReference type="ChEBI" id="CHEBI:29105"/>
    </ligand>
</feature>
<evidence type="ECO:0008006" key="5">
    <source>
        <dbReference type="Google" id="ProtNLM"/>
    </source>
</evidence>
<dbReference type="SUPFAM" id="SSF101152">
    <property type="entry name" value="Mob1/phocein"/>
    <property type="match status" value="1"/>
</dbReference>
<keyword evidence="4" id="KW-1185">Reference proteome</keyword>
<reference evidence="3" key="1">
    <citation type="journal article" date="2020" name="Fungal Divers.">
        <title>Resolving the Mortierellaceae phylogeny through synthesis of multi-gene phylogenetics and phylogenomics.</title>
        <authorList>
            <person name="Vandepol N."/>
            <person name="Liber J."/>
            <person name="Desiro A."/>
            <person name="Na H."/>
            <person name="Kennedy M."/>
            <person name="Barry K."/>
            <person name="Grigoriev I.V."/>
            <person name="Miller A.N."/>
            <person name="O'Donnell K."/>
            <person name="Stajich J.E."/>
            <person name="Bonito G."/>
        </authorList>
    </citation>
    <scope>NUCLEOTIDE SEQUENCE</scope>
    <source>
        <strain evidence="3">REB-010B</strain>
    </source>
</reference>
<evidence type="ECO:0000256" key="2">
    <source>
        <dbReference type="SAM" id="MobiDB-lite"/>
    </source>
</evidence>
<evidence type="ECO:0000313" key="4">
    <source>
        <dbReference type="Proteomes" id="UP000738325"/>
    </source>
</evidence>
<feature type="binding site" evidence="1">
    <location>
        <position position="128"/>
    </location>
    <ligand>
        <name>Zn(2+)</name>
        <dbReference type="ChEBI" id="CHEBI:29105"/>
    </ligand>
</feature>